<organism evidence="3 4">
    <name type="scientific">Mycena alexandri</name>
    <dbReference type="NCBI Taxonomy" id="1745969"/>
    <lineage>
        <taxon>Eukaryota</taxon>
        <taxon>Fungi</taxon>
        <taxon>Dikarya</taxon>
        <taxon>Basidiomycota</taxon>
        <taxon>Agaricomycotina</taxon>
        <taxon>Agaricomycetes</taxon>
        <taxon>Agaricomycetidae</taxon>
        <taxon>Agaricales</taxon>
        <taxon>Marasmiineae</taxon>
        <taxon>Mycenaceae</taxon>
        <taxon>Mycena</taxon>
    </lineage>
</organism>
<keyword evidence="4" id="KW-1185">Reference proteome</keyword>
<dbReference type="Pfam" id="PF02458">
    <property type="entry name" value="Transferase"/>
    <property type="match status" value="1"/>
</dbReference>
<dbReference type="PANTHER" id="PTHR31642:SF11">
    <property type="entry name" value="SHIKIMATE O-HYDROXYCINNAMOYLTRANSFERASE"/>
    <property type="match status" value="1"/>
</dbReference>
<keyword evidence="2" id="KW-0012">Acyltransferase</keyword>
<dbReference type="GO" id="GO:0016747">
    <property type="term" value="F:acyltransferase activity, transferring groups other than amino-acyl groups"/>
    <property type="evidence" value="ECO:0007669"/>
    <property type="project" value="TreeGrafter"/>
</dbReference>
<dbReference type="AlphaFoldDB" id="A0AAD6WYY4"/>
<name>A0AAD6WYY4_9AGAR</name>
<sequence length="478" mass="51795">MTTSANSVSVSSRHTIHSANESTWKALDSPFRLGAFDQVAGFVPIQVVWVYGQPIDSDVQILSAERLQHALTLLLDYYPHLTGRLQVSNGIREIVRLGTGAELLLAQCSKRLDAFSSPLIQDLPDAGNALLAPFDPTPEAVCRDPIFAVQHTRFACGGVALGVRVHHTVCDADGFFQLVRDLAELYRGLLSSGGAASLAHSPHIRPYMSELVGGNMTPEEREAALGFSTASFRTESTSSSPATVYLPPLSPVVGRFLRFSTPELADLKAKATDPNGDGWVSTFDALSAHIYQRVHRARLQLYASDPTLGDLSPTDFLMPVNLRAPLGLPPRYFHNTLFTSSKIIPPDVLAGPLWKVAKAVHDIGRSSALTKDQVNASLKWVAAHSDPQKIMGTFQYGSGSFMISQWNKFDMYAGSIFDGPPVLVSPPFTQSSLVDGLVYFLPTEELGTGGDAGAIDVSLSLSEPVWAFMDQVWSLARK</sequence>
<keyword evidence="1 3" id="KW-0808">Transferase</keyword>
<evidence type="ECO:0000256" key="1">
    <source>
        <dbReference type="ARBA" id="ARBA00022679"/>
    </source>
</evidence>
<reference evidence="3" key="1">
    <citation type="submission" date="2023-03" db="EMBL/GenBank/DDBJ databases">
        <title>Massive genome expansion in bonnet fungi (Mycena s.s.) driven by repeated elements and novel gene families across ecological guilds.</title>
        <authorList>
            <consortium name="Lawrence Berkeley National Laboratory"/>
            <person name="Harder C.B."/>
            <person name="Miyauchi S."/>
            <person name="Viragh M."/>
            <person name="Kuo A."/>
            <person name="Thoen E."/>
            <person name="Andreopoulos B."/>
            <person name="Lu D."/>
            <person name="Skrede I."/>
            <person name="Drula E."/>
            <person name="Henrissat B."/>
            <person name="Morin E."/>
            <person name="Kohler A."/>
            <person name="Barry K."/>
            <person name="LaButti K."/>
            <person name="Morin E."/>
            <person name="Salamov A."/>
            <person name="Lipzen A."/>
            <person name="Mereny Z."/>
            <person name="Hegedus B."/>
            <person name="Baldrian P."/>
            <person name="Stursova M."/>
            <person name="Weitz H."/>
            <person name="Taylor A."/>
            <person name="Grigoriev I.V."/>
            <person name="Nagy L.G."/>
            <person name="Martin F."/>
            <person name="Kauserud H."/>
        </authorList>
    </citation>
    <scope>NUCLEOTIDE SEQUENCE</scope>
    <source>
        <strain evidence="3">CBHHK200</strain>
    </source>
</reference>
<comment type="caution">
    <text evidence="3">The sequence shown here is derived from an EMBL/GenBank/DDBJ whole genome shotgun (WGS) entry which is preliminary data.</text>
</comment>
<accession>A0AAD6WYY4</accession>
<evidence type="ECO:0000313" key="4">
    <source>
        <dbReference type="Proteomes" id="UP001218188"/>
    </source>
</evidence>
<proteinExistence type="predicted"/>
<dbReference type="SUPFAM" id="SSF52777">
    <property type="entry name" value="CoA-dependent acyltransferases"/>
    <property type="match status" value="1"/>
</dbReference>
<dbReference type="Gene3D" id="3.30.559.10">
    <property type="entry name" value="Chloramphenicol acetyltransferase-like domain"/>
    <property type="match status" value="2"/>
</dbReference>
<dbReference type="PANTHER" id="PTHR31642">
    <property type="entry name" value="TRICHOTHECENE 3-O-ACETYLTRANSFERASE"/>
    <property type="match status" value="1"/>
</dbReference>
<evidence type="ECO:0000313" key="3">
    <source>
        <dbReference type="EMBL" id="KAJ7030442.1"/>
    </source>
</evidence>
<dbReference type="InterPro" id="IPR023213">
    <property type="entry name" value="CAT-like_dom_sf"/>
</dbReference>
<protein>
    <submittedName>
        <fullName evidence="3">Transferase</fullName>
    </submittedName>
</protein>
<gene>
    <name evidence="3" type="ORF">C8F04DRAFT_1113682</name>
</gene>
<evidence type="ECO:0000256" key="2">
    <source>
        <dbReference type="ARBA" id="ARBA00023315"/>
    </source>
</evidence>
<dbReference type="InterPro" id="IPR050317">
    <property type="entry name" value="Plant_Fungal_Acyltransferase"/>
</dbReference>
<dbReference type="EMBL" id="JARJCM010000091">
    <property type="protein sequence ID" value="KAJ7030442.1"/>
    <property type="molecule type" value="Genomic_DNA"/>
</dbReference>
<dbReference type="Proteomes" id="UP001218188">
    <property type="component" value="Unassembled WGS sequence"/>
</dbReference>